<gene>
    <name evidence="5" type="ORF">IPO85_14570</name>
</gene>
<dbReference type="EMBL" id="JADKFW010000012">
    <property type="protein sequence ID" value="MBK9718707.1"/>
    <property type="molecule type" value="Genomic_DNA"/>
</dbReference>
<evidence type="ECO:0000313" key="6">
    <source>
        <dbReference type="Proteomes" id="UP000808349"/>
    </source>
</evidence>
<evidence type="ECO:0000256" key="2">
    <source>
        <dbReference type="ARBA" id="ARBA00023015"/>
    </source>
</evidence>
<dbReference type="InterPro" id="IPR036388">
    <property type="entry name" value="WH-like_DNA-bd_sf"/>
</dbReference>
<dbReference type="Gene3D" id="1.10.4040.10">
    <property type="entry name" value="Penicillinase repressor domain"/>
    <property type="match status" value="1"/>
</dbReference>
<dbReference type="Pfam" id="PF03965">
    <property type="entry name" value="Penicillinase_R"/>
    <property type="match status" value="1"/>
</dbReference>
<dbReference type="SUPFAM" id="SSF46785">
    <property type="entry name" value="Winged helix' DNA-binding domain"/>
    <property type="match status" value="1"/>
</dbReference>
<comment type="caution">
    <text evidence="5">The sequence shown here is derived from an EMBL/GenBank/DDBJ whole genome shotgun (WGS) entry which is preliminary data.</text>
</comment>
<sequence>MDQTNKSLITPTASELEILQVLWQHGSQTVRFVNDELNKIRNDVGYTTTLKIMQNMLDKGILRREIIDRSHIYSPVMPESMTQKQLLEEFLDSTYRGSAASLVIQALGHGKTTREELEKIKALIQNIENNK</sequence>
<dbReference type="Gene3D" id="1.10.10.10">
    <property type="entry name" value="Winged helix-like DNA-binding domain superfamily/Winged helix DNA-binding domain"/>
    <property type="match status" value="1"/>
</dbReference>
<comment type="similarity">
    <text evidence="1">Belongs to the BlaI transcriptional regulatory family.</text>
</comment>
<proteinExistence type="inferred from homology"/>
<keyword evidence="2" id="KW-0805">Transcription regulation</keyword>
<evidence type="ECO:0000256" key="3">
    <source>
        <dbReference type="ARBA" id="ARBA00023125"/>
    </source>
</evidence>
<dbReference type="GO" id="GO:0003677">
    <property type="term" value="F:DNA binding"/>
    <property type="evidence" value="ECO:0007669"/>
    <property type="project" value="UniProtKB-KW"/>
</dbReference>
<reference evidence="5 6" key="1">
    <citation type="submission" date="2020-10" db="EMBL/GenBank/DDBJ databases">
        <title>Connecting structure to function with the recovery of over 1000 high-quality activated sludge metagenome-assembled genomes encoding full-length rRNA genes using long-read sequencing.</title>
        <authorList>
            <person name="Singleton C.M."/>
            <person name="Petriglieri F."/>
            <person name="Kristensen J.M."/>
            <person name="Kirkegaard R.H."/>
            <person name="Michaelsen T.Y."/>
            <person name="Andersen M.H."/>
            <person name="Karst S.M."/>
            <person name="Dueholm M.S."/>
            <person name="Nielsen P.H."/>
            <person name="Albertsen M."/>
        </authorList>
    </citation>
    <scope>NUCLEOTIDE SEQUENCE [LARGE SCALE GENOMIC DNA]</scope>
    <source>
        <strain evidence="5">Ribe_18-Q3-R11-54_BAT3C.373</strain>
    </source>
</reference>
<evidence type="ECO:0000256" key="4">
    <source>
        <dbReference type="ARBA" id="ARBA00023163"/>
    </source>
</evidence>
<dbReference type="InterPro" id="IPR036390">
    <property type="entry name" value="WH_DNA-bd_sf"/>
</dbReference>
<keyword evidence="3" id="KW-0238">DNA-binding</keyword>
<keyword evidence="4" id="KW-0804">Transcription</keyword>
<dbReference type="InterPro" id="IPR005650">
    <property type="entry name" value="BlaI_family"/>
</dbReference>
<name>A0A9D7XIF1_9BACT</name>
<dbReference type="PIRSF" id="PIRSF019455">
    <property type="entry name" value="CopR_AtkY"/>
    <property type="match status" value="1"/>
</dbReference>
<evidence type="ECO:0000256" key="1">
    <source>
        <dbReference type="ARBA" id="ARBA00011046"/>
    </source>
</evidence>
<dbReference type="GO" id="GO:0045892">
    <property type="term" value="P:negative regulation of DNA-templated transcription"/>
    <property type="evidence" value="ECO:0007669"/>
    <property type="project" value="InterPro"/>
</dbReference>
<protein>
    <submittedName>
        <fullName evidence="5">BlaI/MecI/CopY family transcriptional regulator</fullName>
    </submittedName>
</protein>
<evidence type="ECO:0000313" key="5">
    <source>
        <dbReference type="EMBL" id="MBK9718707.1"/>
    </source>
</evidence>
<accession>A0A9D7XIF1</accession>
<dbReference type="Proteomes" id="UP000808349">
    <property type="component" value="Unassembled WGS sequence"/>
</dbReference>
<organism evidence="5 6">
    <name type="scientific">Candidatus Defluviibacterium haderslevense</name>
    <dbReference type="NCBI Taxonomy" id="2981993"/>
    <lineage>
        <taxon>Bacteria</taxon>
        <taxon>Pseudomonadati</taxon>
        <taxon>Bacteroidota</taxon>
        <taxon>Saprospiria</taxon>
        <taxon>Saprospirales</taxon>
        <taxon>Saprospiraceae</taxon>
        <taxon>Candidatus Defluviibacterium</taxon>
    </lineage>
</organism>
<dbReference type="AlphaFoldDB" id="A0A9D7XIF1"/>